<dbReference type="Pfam" id="PF02781">
    <property type="entry name" value="G6PD_C"/>
    <property type="match status" value="1"/>
</dbReference>
<dbReference type="GO" id="GO:0005829">
    <property type="term" value="C:cytosol"/>
    <property type="evidence" value="ECO:0007669"/>
    <property type="project" value="UniProtKB-SubCell"/>
</dbReference>
<dbReference type="GO" id="GO:0006006">
    <property type="term" value="P:glucose metabolic process"/>
    <property type="evidence" value="ECO:0007669"/>
    <property type="project" value="UniProtKB-KW"/>
</dbReference>
<keyword evidence="15" id="KW-1185">Reference proteome</keyword>
<dbReference type="Proteomes" id="UP000008792">
    <property type="component" value="Unassembled WGS sequence"/>
</dbReference>
<dbReference type="KEGG" id="dvi:6623581"/>
<sequence length="530" mass="61603">MLPIDPNNETAYSFVVFGASGRLALSKIFPALWQLYRDNRLPQGTKIFTFCRTHLEVGTYRIKCVPYMGLSKDRDQIKYNSFWSNVHCCQGMYDSPQDYAELTAAMVRQETRHNMSLANRIFYLALPPIVFDHVTLNISRKCLSMTGWNRVIVEKPFARNELTYKPYQTQLCQTFKESQIYMIDHYLSKQVIHNLFVLRFTNHIWSETWNNKHIAAVMISVKCEKPVQARADYFNQFGIIRDIMTNDMMQLLAMLTIEQPYSNYVEDMRDEKLKVLKQVLTLDISDVILGQYCNNGVETDPTKVGYTQHAYIPKESLTPTFAMVVLRIKSKRWNSVPFILRVGKALNETKTEVRVQYKAMECDRSENKLSIPNELVLRLSPREQLFMRMMLKRPGQELCLRETELNLMLRDRTVPDNYQSLLLDIFAGNQMLFMRTDEQCEIWRIFSPVLAYIDVERPKPLLYDFGSSGPMAAYEMAARNGFTFYQSDEWHARQGMANTTQNASKEVIKAESNRAQQATPSWMTPSAMGS</sequence>
<dbReference type="eggNOG" id="KOG0563">
    <property type="taxonomic scope" value="Eukaryota"/>
</dbReference>
<keyword evidence="9 11" id="KW-0119">Carbohydrate metabolism</keyword>
<comment type="catalytic activity">
    <reaction evidence="10">
        <text>D-glucose 6-phosphate + NADP(+) = 6-phospho-D-glucono-1,5-lactone + NADPH + H(+)</text>
        <dbReference type="Rhea" id="RHEA:15841"/>
        <dbReference type="ChEBI" id="CHEBI:15378"/>
        <dbReference type="ChEBI" id="CHEBI:57783"/>
        <dbReference type="ChEBI" id="CHEBI:57955"/>
        <dbReference type="ChEBI" id="CHEBI:58349"/>
        <dbReference type="ChEBI" id="CHEBI:61548"/>
        <dbReference type="EC" id="1.1.1.49"/>
    </reaction>
    <physiologicalReaction direction="left-to-right" evidence="10">
        <dbReference type="Rhea" id="RHEA:15842"/>
    </physiologicalReaction>
</comment>
<dbReference type="Gene3D" id="3.30.360.10">
    <property type="entry name" value="Dihydrodipicolinate Reductase, domain 2"/>
    <property type="match status" value="1"/>
</dbReference>
<evidence type="ECO:0000256" key="9">
    <source>
        <dbReference type="ARBA" id="ARBA00023277"/>
    </source>
</evidence>
<evidence type="ECO:0000256" key="8">
    <source>
        <dbReference type="ARBA" id="ARBA00023002"/>
    </source>
</evidence>
<dbReference type="SUPFAM" id="SSF51735">
    <property type="entry name" value="NAD(P)-binding Rossmann-fold domains"/>
    <property type="match status" value="1"/>
</dbReference>
<dbReference type="InterPro" id="IPR022674">
    <property type="entry name" value="G6P_DH_NAD-bd"/>
</dbReference>
<keyword evidence="6 11" id="KW-0313">Glucose metabolism</keyword>
<comment type="pathway">
    <text evidence="3 11">Carbohydrate degradation; pentose phosphate pathway; D-ribulose 5-phosphate from D-glucose 6-phosphate (oxidative stage): step 1/3.</text>
</comment>
<keyword evidence="8 11" id="KW-0560">Oxidoreductase</keyword>
<dbReference type="PRINTS" id="PR00079">
    <property type="entry name" value="G6PDHDRGNASE"/>
</dbReference>
<feature type="domain" description="Glucose-6-phosphate dehydrogenase NAD-binding" evidence="12">
    <location>
        <begin position="15"/>
        <end position="194"/>
    </location>
</feature>
<dbReference type="Pfam" id="PF00479">
    <property type="entry name" value="G6PD_N"/>
    <property type="match status" value="1"/>
</dbReference>
<dbReference type="NCBIfam" id="TIGR00871">
    <property type="entry name" value="zwf"/>
    <property type="match status" value="1"/>
</dbReference>
<dbReference type="GO" id="GO:0004345">
    <property type="term" value="F:glucose-6-phosphate dehydrogenase activity"/>
    <property type="evidence" value="ECO:0007669"/>
    <property type="project" value="UniProtKB-EC"/>
</dbReference>
<dbReference type="PhylomeDB" id="B4LHT7"/>
<dbReference type="PANTHER" id="PTHR23429">
    <property type="entry name" value="GLUCOSE-6-PHOSPHATE 1-DEHYDROGENASE G6PD"/>
    <property type="match status" value="1"/>
</dbReference>
<dbReference type="EC" id="1.1.1.49" evidence="4 11"/>
<dbReference type="PANTHER" id="PTHR23429:SF0">
    <property type="entry name" value="GLUCOSE-6-PHOSPHATE 1-DEHYDROGENASE"/>
    <property type="match status" value="1"/>
</dbReference>
<dbReference type="FunCoup" id="B4LHT7">
    <property type="interactions" value="186"/>
</dbReference>
<dbReference type="HOGENOM" id="CLU_013524_2_3_1"/>
<dbReference type="STRING" id="7244.B4LHT7"/>
<dbReference type="InterPro" id="IPR036291">
    <property type="entry name" value="NAD(P)-bd_dom_sf"/>
</dbReference>
<dbReference type="EMBL" id="CH940647">
    <property type="protein sequence ID" value="EDW70662.1"/>
    <property type="molecule type" value="Genomic_DNA"/>
</dbReference>
<evidence type="ECO:0000256" key="11">
    <source>
        <dbReference type="RuleBase" id="RU362120"/>
    </source>
</evidence>
<dbReference type="PIRSF" id="PIRSF000110">
    <property type="entry name" value="G6PD"/>
    <property type="match status" value="1"/>
</dbReference>
<evidence type="ECO:0000256" key="5">
    <source>
        <dbReference type="ARBA" id="ARBA00020444"/>
    </source>
</evidence>
<evidence type="ECO:0000256" key="3">
    <source>
        <dbReference type="ARBA" id="ARBA00004937"/>
    </source>
</evidence>
<reference evidence="14 15" key="1">
    <citation type="journal article" date="2007" name="Nature">
        <title>Evolution of genes and genomes on the Drosophila phylogeny.</title>
        <authorList>
            <consortium name="Drosophila 12 Genomes Consortium"/>
            <person name="Clark A.G."/>
            <person name="Eisen M.B."/>
            <person name="Smith D.R."/>
            <person name="Bergman C.M."/>
            <person name="Oliver B."/>
            <person name="Markow T.A."/>
            <person name="Kaufman T.C."/>
            <person name="Kellis M."/>
            <person name="Gelbart W."/>
            <person name="Iyer V.N."/>
            <person name="Pollard D.A."/>
            <person name="Sackton T.B."/>
            <person name="Larracuente A.M."/>
            <person name="Singh N.D."/>
            <person name="Abad J.P."/>
            <person name="Abt D.N."/>
            <person name="Adryan B."/>
            <person name="Aguade M."/>
            <person name="Akashi H."/>
            <person name="Anderson W.W."/>
            <person name="Aquadro C.F."/>
            <person name="Ardell D.H."/>
            <person name="Arguello R."/>
            <person name="Artieri C.G."/>
            <person name="Barbash D.A."/>
            <person name="Barker D."/>
            <person name="Barsanti P."/>
            <person name="Batterham P."/>
            <person name="Batzoglou S."/>
            <person name="Begun D."/>
            <person name="Bhutkar A."/>
            <person name="Blanco E."/>
            <person name="Bosak S.A."/>
            <person name="Bradley R.K."/>
            <person name="Brand A.D."/>
            <person name="Brent M.R."/>
            <person name="Brooks A.N."/>
            <person name="Brown R.H."/>
            <person name="Butlin R.K."/>
            <person name="Caggese C."/>
            <person name="Calvi B.R."/>
            <person name="Bernardo de Carvalho A."/>
            <person name="Caspi A."/>
            <person name="Castrezana S."/>
            <person name="Celniker S.E."/>
            <person name="Chang J.L."/>
            <person name="Chapple C."/>
            <person name="Chatterji S."/>
            <person name="Chinwalla A."/>
            <person name="Civetta A."/>
            <person name="Clifton S.W."/>
            <person name="Comeron J.M."/>
            <person name="Costello J.C."/>
            <person name="Coyne J.A."/>
            <person name="Daub J."/>
            <person name="David R.G."/>
            <person name="Delcher A.L."/>
            <person name="Delehaunty K."/>
            <person name="Do C.B."/>
            <person name="Ebling H."/>
            <person name="Edwards K."/>
            <person name="Eickbush T."/>
            <person name="Evans J.D."/>
            <person name="Filipski A."/>
            <person name="Findeiss S."/>
            <person name="Freyhult E."/>
            <person name="Fulton L."/>
            <person name="Fulton R."/>
            <person name="Garcia A.C."/>
            <person name="Gardiner A."/>
            <person name="Garfield D.A."/>
            <person name="Garvin B.E."/>
            <person name="Gibson G."/>
            <person name="Gilbert D."/>
            <person name="Gnerre S."/>
            <person name="Godfrey J."/>
            <person name="Good R."/>
            <person name="Gotea V."/>
            <person name="Gravely B."/>
            <person name="Greenberg A.J."/>
            <person name="Griffiths-Jones S."/>
            <person name="Gross S."/>
            <person name="Guigo R."/>
            <person name="Gustafson E.A."/>
            <person name="Haerty W."/>
            <person name="Hahn M.W."/>
            <person name="Halligan D.L."/>
            <person name="Halpern A.L."/>
            <person name="Halter G.M."/>
            <person name="Han M.V."/>
            <person name="Heger A."/>
            <person name="Hillier L."/>
            <person name="Hinrichs A.S."/>
            <person name="Holmes I."/>
            <person name="Hoskins R.A."/>
            <person name="Hubisz M.J."/>
            <person name="Hultmark D."/>
            <person name="Huntley M.A."/>
            <person name="Jaffe D.B."/>
            <person name="Jagadeeshan S."/>
            <person name="Jeck W.R."/>
            <person name="Johnson J."/>
            <person name="Jones C.D."/>
            <person name="Jordan W.C."/>
            <person name="Karpen G.H."/>
            <person name="Kataoka E."/>
            <person name="Keightley P.D."/>
            <person name="Kheradpour P."/>
            <person name="Kirkness E.F."/>
            <person name="Koerich L.B."/>
            <person name="Kristiansen K."/>
            <person name="Kudrna D."/>
            <person name="Kulathinal R.J."/>
            <person name="Kumar S."/>
            <person name="Kwok R."/>
            <person name="Lander E."/>
            <person name="Langley C.H."/>
            <person name="Lapoint R."/>
            <person name="Lazzaro B.P."/>
            <person name="Lee S.J."/>
            <person name="Levesque L."/>
            <person name="Li R."/>
            <person name="Lin C.F."/>
            <person name="Lin M.F."/>
            <person name="Lindblad-Toh K."/>
            <person name="Llopart A."/>
            <person name="Long M."/>
            <person name="Low L."/>
            <person name="Lozovsky E."/>
            <person name="Lu J."/>
            <person name="Luo M."/>
            <person name="Machado C.A."/>
            <person name="Makalowski W."/>
            <person name="Marzo M."/>
            <person name="Matsuda M."/>
            <person name="Matzkin L."/>
            <person name="McAllister B."/>
            <person name="McBride C.S."/>
            <person name="McKernan B."/>
            <person name="McKernan K."/>
            <person name="Mendez-Lago M."/>
            <person name="Minx P."/>
            <person name="Mollenhauer M.U."/>
            <person name="Montooth K."/>
            <person name="Mount S.M."/>
            <person name="Mu X."/>
            <person name="Myers E."/>
            <person name="Negre B."/>
            <person name="Newfeld S."/>
            <person name="Nielsen R."/>
            <person name="Noor M.A."/>
            <person name="O'Grady P."/>
            <person name="Pachter L."/>
            <person name="Papaceit M."/>
            <person name="Parisi M.J."/>
            <person name="Parisi M."/>
            <person name="Parts L."/>
            <person name="Pedersen J.S."/>
            <person name="Pesole G."/>
            <person name="Phillippy A.M."/>
            <person name="Ponting C.P."/>
            <person name="Pop M."/>
            <person name="Porcelli D."/>
            <person name="Powell J.R."/>
            <person name="Prohaska S."/>
            <person name="Pruitt K."/>
            <person name="Puig M."/>
            <person name="Quesneville H."/>
            <person name="Ram K.R."/>
            <person name="Rand D."/>
            <person name="Rasmussen M.D."/>
            <person name="Reed L.K."/>
            <person name="Reenan R."/>
            <person name="Reily A."/>
            <person name="Remington K.A."/>
            <person name="Rieger T.T."/>
            <person name="Ritchie M.G."/>
            <person name="Robin C."/>
            <person name="Rogers Y.H."/>
            <person name="Rohde C."/>
            <person name="Rozas J."/>
            <person name="Rubenfield M.J."/>
            <person name="Ruiz A."/>
            <person name="Russo S."/>
            <person name="Salzberg S.L."/>
            <person name="Sanchez-Gracia A."/>
            <person name="Saranga D.J."/>
            <person name="Sato H."/>
            <person name="Schaeffer S.W."/>
            <person name="Schatz M.C."/>
            <person name="Schlenke T."/>
            <person name="Schwartz R."/>
            <person name="Segarra C."/>
            <person name="Singh R.S."/>
            <person name="Sirot L."/>
            <person name="Sirota M."/>
            <person name="Sisneros N.B."/>
            <person name="Smith C.D."/>
            <person name="Smith T.F."/>
            <person name="Spieth J."/>
            <person name="Stage D.E."/>
            <person name="Stark A."/>
            <person name="Stephan W."/>
            <person name="Strausberg R.L."/>
            <person name="Strempel S."/>
            <person name="Sturgill D."/>
            <person name="Sutton G."/>
            <person name="Sutton G.G."/>
            <person name="Tao W."/>
            <person name="Teichmann S."/>
            <person name="Tobari Y.N."/>
            <person name="Tomimura Y."/>
            <person name="Tsolas J.M."/>
            <person name="Valente V.L."/>
            <person name="Venter E."/>
            <person name="Venter J.C."/>
            <person name="Vicario S."/>
            <person name="Vieira F.G."/>
            <person name="Vilella A.J."/>
            <person name="Villasante A."/>
            <person name="Walenz B."/>
            <person name="Wang J."/>
            <person name="Wasserman M."/>
            <person name="Watts T."/>
            <person name="Wilson D."/>
            <person name="Wilson R.K."/>
            <person name="Wing R.A."/>
            <person name="Wolfner M.F."/>
            <person name="Wong A."/>
            <person name="Wong G.K."/>
            <person name="Wu C.I."/>
            <person name="Wu G."/>
            <person name="Yamamoto D."/>
            <person name="Yang H.P."/>
            <person name="Yang S.P."/>
            <person name="Yorke J.A."/>
            <person name="Yoshida K."/>
            <person name="Zdobnov E."/>
            <person name="Zhang P."/>
            <person name="Zhang Y."/>
            <person name="Zimin A.V."/>
            <person name="Baldwin J."/>
            <person name="Abdouelleil A."/>
            <person name="Abdulkadir J."/>
            <person name="Abebe A."/>
            <person name="Abera B."/>
            <person name="Abreu J."/>
            <person name="Acer S.C."/>
            <person name="Aftuck L."/>
            <person name="Alexander A."/>
            <person name="An P."/>
            <person name="Anderson E."/>
            <person name="Anderson S."/>
            <person name="Arachi H."/>
            <person name="Azer M."/>
            <person name="Bachantsang P."/>
            <person name="Barry A."/>
            <person name="Bayul T."/>
            <person name="Berlin A."/>
            <person name="Bessette D."/>
            <person name="Bloom T."/>
            <person name="Blye J."/>
            <person name="Boguslavskiy L."/>
            <person name="Bonnet C."/>
            <person name="Boukhgalter B."/>
            <person name="Bourzgui I."/>
            <person name="Brown A."/>
            <person name="Cahill P."/>
            <person name="Channer S."/>
            <person name="Cheshatsang Y."/>
            <person name="Chuda L."/>
            <person name="Citroen M."/>
            <person name="Collymore A."/>
            <person name="Cooke P."/>
            <person name="Costello M."/>
            <person name="D'Aco K."/>
            <person name="Daza R."/>
            <person name="De Haan G."/>
            <person name="DeGray S."/>
            <person name="DeMaso C."/>
            <person name="Dhargay N."/>
            <person name="Dooley K."/>
            <person name="Dooley E."/>
            <person name="Doricent M."/>
            <person name="Dorje P."/>
            <person name="Dorjee K."/>
            <person name="Dupes A."/>
            <person name="Elong R."/>
            <person name="Falk J."/>
            <person name="Farina A."/>
            <person name="Faro S."/>
            <person name="Ferguson D."/>
            <person name="Fisher S."/>
            <person name="Foley C.D."/>
            <person name="Franke A."/>
            <person name="Friedrich D."/>
            <person name="Gadbois L."/>
            <person name="Gearin G."/>
            <person name="Gearin C.R."/>
            <person name="Giannoukos G."/>
            <person name="Goode T."/>
            <person name="Graham J."/>
            <person name="Grandbois E."/>
            <person name="Grewal S."/>
            <person name="Gyaltsen K."/>
            <person name="Hafez N."/>
            <person name="Hagos B."/>
            <person name="Hall J."/>
            <person name="Henson C."/>
            <person name="Hollinger A."/>
            <person name="Honan T."/>
            <person name="Huard M.D."/>
            <person name="Hughes L."/>
            <person name="Hurhula B."/>
            <person name="Husby M.E."/>
            <person name="Kamat A."/>
            <person name="Kanga B."/>
            <person name="Kashin S."/>
            <person name="Khazanovich D."/>
            <person name="Kisner P."/>
            <person name="Lance K."/>
            <person name="Lara M."/>
            <person name="Lee W."/>
            <person name="Lennon N."/>
            <person name="Letendre F."/>
            <person name="LeVine R."/>
            <person name="Lipovsky A."/>
            <person name="Liu X."/>
            <person name="Liu J."/>
            <person name="Liu S."/>
            <person name="Lokyitsang T."/>
            <person name="Lokyitsang Y."/>
            <person name="Lubonja R."/>
            <person name="Lui A."/>
            <person name="MacDonald P."/>
            <person name="Magnisalis V."/>
            <person name="Maru K."/>
            <person name="Matthews C."/>
            <person name="McCusker W."/>
            <person name="McDonough S."/>
            <person name="Mehta T."/>
            <person name="Meldrim J."/>
            <person name="Meneus L."/>
            <person name="Mihai O."/>
            <person name="Mihalev A."/>
            <person name="Mihova T."/>
            <person name="Mittelman R."/>
            <person name="Mlenga V."/>
            <person name="Montmayeur A."/>
            <person name="Mulrain L."/>
            <person name="Navidi A."/>
            <person name="Naylor J."/>
            <person name="Negash T."/>
            <person name="Nguyen T."/>
            <person name="Nguyen N."/>
            <person name="Nicol R."/>
            <person name="Norbu C."/>
            <person name="Norbu N."/>
            <person name="Novod N."/>
            <person name="O'Neill B."/>
            <person name="Osman S."/>
            <person name="Markiewicz E."/>
            <person name="Oyono O.L."/>
            <person name="Patti C."/>
            <person name="Phunkhang P."/>
            <person name="Pierre F."/>
            <person name="Priest M."/>
            <person name="Raghuraman S."/>
            <person name="Rege F."/>
            <person name="Reyes R."/>
            <person name="Rise C."/>
            <person name="Rogov P."/>
            <person name="Ross K."/>
            <person name="Ryan E."/>
            <person name="Settipalli S."/>
            <person name="Shea T."/>
            <person name="Sherpa N."/>
            <person name="Shi L."/>
            <person name="Shih D."/>
            <person name="Sparrow T."/>
            <person name="Spaulding J."/>
            <person name="Stalker J."/>
            <person name="Stange-Thomann N."/>
            <person name="Stavropoulos S."/>
            <person name="Stone C."/>
            <person name="Strader C."/>
            <person name="Tesfaye S."/>
            <person name="Thomson T."/>
            <person name="Thoulutsang Y."/>
            <person name="Thoulutsang D."/>
            <person name="Topham K."/>
            <person name="Topping I."/>
            <person name="Tsamla T."/>
            <person name="Vassiliev H."/>
            <person name="Vo A."/>
            <person name="Wangchuk T."/>
            <person name="Wangdi T."/>
            <person name="Weiand M."/>
            <person name="Wilkinson J."/>
            <person name="Wilson A."/>
            <person name="Yadav S."/>
            <person name="Young G."/>
            <person name="Yu Q."/>
            <person name="Zembek L."/>
            <person name="Zhong D."/>
            <person name="Zimmer A."/>
            <person name="Zwirko Z."/>
            <person name="Jaffe D.B."/>
            <person name="Alvarez P."/>
            <person name="Brockman W."/>
            <person name="Butler J."/>
            <person name="Chin C."/>
            <person name="Gnerre S."/>
            <person name="Grabherr M."/>
            <person name="Kleber M."/>
            <person name="Mauceli E."/>
            <person name="MacCallum I."/>
        </authorList>
    </citation>
    <scope>NUCLEOTIDE SEQUENCE [LARGE SCALE GENOMIC DNA]</scope>
    <source>
        <strain evidence="15">Tucson 15010-1051.87</strain>
    </source>
</reference>
<evidence type="ECO:0000313" key="14">
    <source>
        <dbReference type="EMBL" id="EDW70662.1"/>
    </source>
</evidence>
<evidence type="ECO:0000256" key="7">
    <source>
        <dbReference type="ARBA" id="ARBA00022857"/>
    </source>
</evidence>
<dbReference type="Gene3D" id="3.40.50.720">
    <property type="entry name" value="NAD(P)-binding Rossmann-like Domain"/>
    <property type="match status" value="1"/>
</dbReference>
<evidence type="ECO:0000256" key="2">
    <source>
        <dbReference type="ARBA" id="ARBA00004514"/>
    </source>
</evidence>
<keyword evidence="7 11" id="KW-0521">NADP</keyword>
<dbReference type="UniPathway" id="UPA00115">
    <property type="reaction ID" value="UER00408"/>
</dbReference>
<dbReference type="SUPFAM" id="SSF55347">
    <property type="entry name" value="Glyceraldehyde-3-phosphate dehydrogenase-like, C-terminal domain"/>
    <property type="match status" value="1"/>
</dbReference>
<evidence type="ECO:0000256" key="4">
    <source>
        <dbReference type="ARBA" id="ARBA00013019"/>
    </source>
</evidence>
<comment type="subcellular location">
    <subcellularLocation>
        <location evidence="2">Cytoplasm</location>
        <location evidence="2">Cytosol</location>
    </subcellularLocation>
</comment>
<dbReference type="InParanoid" id="B4LHT7"/>
<organism evidence="14 15">
    <name type="scientific">Drosophila virilis</name>
    <name type="common">Fruit fly</name>
    <dbReference type="NCBI Taxonomy" id="7244"/>
    <lineage>
        <taxon>Eukaryota</taxon>
        <taxon>Metazoa</taxon>
        <taxon>Ecdysozoa</taxon>
        <taxon>Arthropoda</taxon>
        <taxon>Hexapoda</taxon>
        <taxon>Insecta</taxon>
        <taxon>Pterygota</taxon>
        <taxon>Neoptera</taxon>
        <taxon>Endopterygota</taxon>
        <taxon>Diptera</taxon>
        <taxon>Brachycera</taxon>
        <taxon>Muscomorpha</taxon>
        <taxon>Ephydroidea</taxon>
        <taxon>Drosophilidae</taxon>
        <taxon>Drosophila</taxon>
    </lineage>
</organism>
<evidence type="ECO:0000256" key="6">
    <source>
        <dbReference type="ARBA" id="ARBA00022526"/>
    </source>
</evidence>
<comment type="similarity">
    <text evidence="11">Belongs to the glucose-6-phosphate dehydrogenase family.</text>
</comment>
<dbReference type="HAMAP" id="MF_00966">
    <property type="entry name" value="G6PD"/>
    <property type="match status" value="1"/>
</dbReference>
<comment type="function">
    <text evidence="11">Catalyzes the rate-limiting step of the oxidative pentose-phosphate pathway, which represents a route for the dissimilation of carbohydrates besides glycolysis.</text>
</comment>
<dbReference type="InterPro" id="IPR001282">
    <property type="entry name" value="G6P_DH"/>
</dbReference>
<comment type="function">
    <text evidence="1">Cytosolic glucose-6-phosphate dehydrogenase that catalyzes the first and rate-limiting step of the oxidative branch within the pentose phosphate pathway/shunt, an alternative route to glycolysis for the dissimilation of carbohydrates and a major source of reducing power and metabolic intermediates for fatty acid and nucleic acid biosynthetic processes.</text>
</comment>
<dbReference type="OMA" id="TWNNKHI"/>
<evidence type="ECO:0000259" key="12">
    <source>
        <dbReference type="Pfam" id="PF00479"/>
    </source>
</evidence>
<evidence type="ECO:0000256" key="1">
    <source>
        <dbReference type="ARBA" id="ARBA00002914"/>
    </source>
</evidence>
<dbReference type="InterPro" id="IPR022675">
    <property type="entry name" value="G6P_DH_C"/>
</dbReference>
<dbReference type="OrthoDB" id="60984at2759"/>
<feature type="domain" description="Glucose-6-phosphate dehydrogenase C-terminal" evidence="13">
    <location>
        <begin position="197"/>
        <end position="484"/>
    </location>
</feature>
<evidence type="ECO:0000313" key="15">
    <source>
        <dbReference type="Proteomes" id="UP000008792"/>
    </source>
</evidence>
<dbReference type="GO" id="GO:0050661">
    <property type="term" value="F:NADP binding"/>
    <property type="evidence" value="ECO:0007669"/>
    <property type="project" value="InterPro"/>
</dbReference>
<dbReference type="AlphaFoldDB" id="B4LHT7"/>
<dbReference type="GO" id="GO:0009051">
    <property type="term" value="P:pentose-phosphate shunt, oxidative branch"/>
    <property type="evidence" value="ECO:0007669"/>
    <property type="project" value="TreeGrafter"/>
</dbReference>
<evidence type="ECO:0000259" key="13">
    <source>
        <dbReference type="Pfam" id="PF02781"/>
    </source>
</evidence>
<accession>B4LHT7</accession>
<gene>
    <name evidence="14" type="primary">Dvir\GJ11415</name>
    <name evidence="14" type="ORF">Dvir_GJ11415</name>
</gene>
<protein>
    <recommendedName>
        <fullName evidence="5 11">Glucose-6-phosphate 1-dehydrogenase</fullName>
        <ecNumber evidence="4 11">1.1.1.49</ecNumber>
    </recommendedName>
</protein>
<evidence type="ECO:0000256" key="10">
    <source>
        <dbReference type="ARBA" id="ARBA00047696"/>
    </source>
</evidence>
<name>B4LHT7_DROVI</name>
<proteinExistence type="inferred from homology"/>